<evidence type="ECO:0000256" key="1">
    <source>
        <dbReference type="ARBA" id="ARBA00004141"/>
    </source>
</evidence>
<gene>
    <name evidence="9" type="ORF">OFLC_LOCUS5764</name>
</gene>
<dbReference type="Proteomes" id="UP000267606">
    <property type="component" value="Unassembled WGS sequence"/>
</dbReference>
<comment type="similarity">
    <text evidence="2">Belongs to the major facilitator superfamily. Sugar transporter (TC 2.A.1.1) family.</text>
</comment>
<dbReference type="PROSITE" id="PS50850">
    <property type="entry name" value="MFS"/>
    <property type="match status" value="1"/>
</dbReference>
<dbReference type="PROSITE" id="PS00217">
    <property type="entry name" value="SUGAR_TRANSPORT_2"/>
    <property type="match status" value="1"/>
</dbReference>
<evidence type="ECO:0000256" key="4">
    <source>
        <dbReference type="ARBA" id="ARBA00022692"/>
    </source>
</evidence>
<keyword evidence="10" id="KW-1185">Reference proteome</keyword>
<dbReference type="InterPro" id="IPR003663">
    <property type="entry name" value="Sugar/inositol_transpt"/>
</dbReference>
<dbReference type="PANTHER" id="PTHR48020:SF12">
    <property type="entry name" value="PROTON MYO-INOSITOL COTRANSPORTER"/>
    <property type="match status" value="1"/>
</dbReference>
<feature type="transmembrane region" description="Helical" evidence="7">
    <location>
        <begin position="168"/>
        <end position="194"/>
    </location>
</feature>
<feature type="transmembrane region" description="Helical" evidence="7">
    <location>
        <begin position="38"/>
        <end position="59"/>
    </location>
</feature>
<keyword evidence="4 7" id="KW-0812">Transmembrane</keyword>
<comment type="subcellular location">
    <subcellularLocation>
        <location evidence="1">Membrane</location>
        <topology evidence="1">Multi-pass membrane protein</topology>
    </subcellularLocation>
</comment>
<dbReference type="InterPro" id="IPR036259">
    <property type="entry name" value="MFS_trans_sf"/>
</dbReference>
<evidence type="ECO:0000259" key="8">
    <source>
        <dbReference type="PROSITE" id="PS50850"/>
    </source>
</evidence>
<feature type="transmembrane region" description="Helical" evidence="7">
    <location>
        <begin position="79"/>
        <end position="99"/>
    </location>
</feature>
<accession>A0A183HE52</accession>
<evidence type="ECO:0000256" key="5">
    <source>
        <dbReference type="ARBA" id="ARBA00022989"/>
    </source>
</evidence>
<evidence type="ECO:0000313" key="10">
    <source>
        <dbReference type="Proteomes" id="UP000267606"/>
    </source>
</evidence>
<evidence type="ECO:0000256" key="7">
    <source>
        <dbReference type="SAM" id="Phobius"/>
    </source>
</evidence>
<reference evidence="9 10" key="2">
    <citation type="submission" date="2018-11" db="EMBL/GenBank/DDBJ databases">
        <authorList>
            <consortium name="Pathogen Informatics"/>
        </authorList>
    </citation>
    <scope>NUCLEOTIDE SEQUENCE [LARGE SCALE GENOMIC DNA]</scope>
</reference>
<dbReference type="WBParaSite" id="OFLC_0000576301-mRNA-1">
    <property type="protein sequence ID" value="OFLC_0000576301-mRNA-1"/>
    <property type="gene ID" value="OFLC_0000576301"/>
</dbReference>
<evidence type="ECO:0000313" key="11">
    <source>
        <dbReference type="WBParaSite" id="OFLC_0000576301-mRNA-1"/>
    </source>
</evidence>
<evidence type="ECO:0000313" key="9">
    <source>
        <dbReference type="EMBL" id="VDO44242.1"/>
    </source>
</evidence>
<sequence>MIGLTFCRFFSSLIGLVNHSSMNIAYSSSLQSSHLRNLYIAAGSAAFFGFIFGFEGGIIANASFFMQHNETMKPVDQTFIYVLVLISPGAATVACLLAAPISDQFGRKKTILSAIICDTIGALSCSISVNKEMLLLGRIFIGVALGLGSSVVPVYISEISLPNCRGFLLTSFQMFITFGLASANIVAGKIISIYQMFFI</sequence>
<organism evidence="11">
    <name type="scientific">Onchocerca flexuosa</name>
    <dbReference type="NCBI Taxonomy" id="387005"/>
    <lineage>
        <taxon>Eukaryota</taxon>
        <taxon>Metazoa</taxon>
        <taxon>Ecdysozoa</taxon>
        <taxon>Nematoda</taxon>
        <taxon>Chromadorea</taxon>
        <taxon>Rhabditida</taxon>
        <taxon>Spirurina</taxon>
        <taxon>Spiruromorpha</taxon>
        <taxon>Filarioidea</taxon>
        <taxon>Onchocercidae</taxon>
        <taxon>Onchocerca</taxon>
    </lineage>
</organism>
<evidence type="ECO:0000256" key="6">
    <source>
        <dbReference type="ARBA" id="ARBA00023136"/>
    </source>
</evidence>
<feature type="transmembrane region" description="Helical" evidence="7">
    <location>
        <begin position="135"/>
        <end position="156"/>
    </location>
</feature>
<dbReference type="InterPro" id="IPR005829">
    <property type="entry name" value="Sugar_transporter_CS"/>
</dbReference>
<protein>
    <submittedName>
        <fullName evidence="11">MFS domain-containing protein</fullName>
    </submittedName>
</protein>
<evidence type="ECO:0000256" key="3">
    <source>
        <dbReference type="ARBA" id="ARBA00022448"/>
    </source>
</evidence>
<dbReference type="InterPro" id="IPR020846">
    <property type="entry name" value="MFS_dom"/>
</dbReference>
<dbReference type="Gene3D" id="1.20.1250.20">
    <property type="entry name" value="MFS general substrate transporter like domains"/>
    <property type="match status" value="1"/>
</dbReference>
<dbReference type="STRING" id="387005.A0A183HE52"/>
<dbReference type="AlphaFoldDB" id="A0A183HE52"/>
<feature type="domain" description="Major facilitator superfamily (MFS) profile" evidence="8">
    <location>
        <begin position="41"/>
        <end position="199"/>
    </location>
</feature>
<dbReference type="GO" id="GO:0016324">
    <property type="term" value="C:apical plasma membrane"/>
    <property type="evidence" value="ECO:0007669"/>
    <property type="project" value="TreeGrafter"/>
</dbReference>
<dbReference type="PROSITE" id="PS00216">
    <property type="entry name" value="SUGAR_TRANSPORT_1"/>
    <property type="match status" value="1"/>
</dbReference>
<keyword evidence="3" id="KW-0813">Transport</keyword>
<dbReference type="Pfam" id="PF00083">
    <property type="entry name" value="Sugar_tr"/>
    <property type="match status" value="1"/>
</dbReference>
<reference evidence="11" key="1">
    <citation type="submission" date="2016-06" db="UniProtKB">
        <authorList>
            <consortium name="WormBaseParasite"/>
        </authorList>
    </citation>
    <scope>IDENTIFICATION</scope>
</reference>
<dbReference type="PANTHER" id="PTHR48020">
    <property type="entry name" value="PROTON MYO-INOSITOL COTRANSPORTER"/>
    <property type="match status" value="1"/>
</dbReference>
<dbReference type="GO" id="GO:0005366">
    <property type="term" value="F:myo-inositol:proton symporter activity"/>
    <property type="evidence" value="ECO:0007669"/>
    <property type="project" value="TreeGrafter"/>
</dbReference>
<name>A0A183HE52_9BILA</name>
<dbReference type="SUPFAM" id="SSF103473">
    <property type="entry name" value="MFS general substrate transporter"/>
    <property type="match status" value="1"/>
</dbReference>
<dbReference type="InterPro" id="IPR050814">
    <property type="entry name" value="Myo-inositol_Transporter"/>
</dbReference>
<dbReference type="PRINTS" id="PR00171">
    <property type="entry name" value="SUGRTRNSPORT"/>
</dbReference>
<keyword evidence="5 7" id="KW-1133">Transmembrane helix</keyword>
<evidence type="ECO:0000256" key="2">
    <source>
        <dbReference type="ARBA" id="ARBA00010992"/>
    </source>
</evidence>
<proteinExistence type="inferred from homology"/>
<dbReference type="EMBL" id="UZAJ01005129">
    <property type="protein sequence ID" value="VDO44242.1"/>
    <property type="molecule type" value="Genomic_DNA"/>
</dbReference>
<keyword evidence="6 7" id="KW-0472">Membrane</keyword>
<dbReference type="InterPro" id="IPR005828">
    <property type="entry name" value="MFS_sugar_transport-like"/>
</dbReference>